<keyword evidence="2" id="KW-0479">Metal-binding</keyword>
<dbReference type="InterPro" id="IPR053045">
    <property type="entry name" value="Zinc_cluster_trans_reg"/>
</dbReference>
<dbReference type="OrthoDB" id="65716at2759"/>
<keyword evidence="3" id="KW-0805">Transcription regulation</keyword>
<dbReference type="PANTHER" id="PTHR31986">
    <property type="entry name" value="REGULATOR OF DRUG SENSITIVITY 2"/>
    <property type="match status" value="1"/>
</dbReference>
<name>F4SCG5_MELLP</name>
<comment type="subcellular location">
    <subcellularLocation>
        <location evidence="1">Nucleus</location>
    </subcellularLocation>
</comment>
<feature type="domain" description="ERT1/acuK family PAS" evidence="6">
    <location>
        <begin position="112"/>
        <end position="153"/>
    </location>
</feature>
<protein>
    <recommendedName>
        <fullName evidence="6">ERT1/acuK family PAS domain-containing protein</fullName>
    </recommendedName>
</protein>
<dbReference type="GO" id="GO:0046872">
    <property type="term" value="F:metal ion binding"/>
    <property type="evidence" value="ECO:0007669"/>
    <property type="project" value="UniProtKB-KW"/>
</dbReference>
<keyword evidence="5" id="KW-0539">Nucleus</keyword>
<evidence type="ECO:0000256" key="4">
    <source>
        <dbReference type="ARBA" id="ARBA00023163"/>
    </source>
</evidence>
<evidence type="ECO:0000256" key="3">
    <source>
        <dbReference type="ARBA" id="ARBA00023015"/>
    </source>
</evidence>
<dbReference type="VEuPathDB" id="FungiDB:MELLADRAFT_118663"/>
<reference evidence="8" key="1">
    <citation type="journal article" date="2011" name="Proc. Natl. Acad. Sci. U.S.A.">
        <title>Obligate biotrophy features unraveled by the genomic analysis of rust fungi.</title>
        <authorList>
            <person name="Duplessis S."/>
            <person name="Cuomo C.A."/>
            <person name="Lin Y.-C."/>
            <person name="Aerts A."/>
            <person name="Tisserant E."/>
            <person name="Veneault-Fourrey C."/>
            <person name="Joly D.L."/>
            <person name="Hacquard S."/>
            <person name="Amselem J."/>
            <person name="Cantarel B.L."/>
            <person name="Chiu R."/>
            <person name="Coutinho P.M."/>
            <person name="Feau N."/>
            <person name="Field M."/>
            <person name="Frey P."/>
            <person name="Gelhaye E."/>
            <person name="Goldberg J."/>
            <person name="Grabherr M.G."/>
            <person name="Kodira C.D."/>
            <person name="Kohler A."/>
            <person name="Kuees U."/>
            <person name="Lindquist E.A."/>
            <person name="Lucas S.M."/>
            <person name="Mago R."/>
            <person name="Mauceli E."/>
            <person name="Morin E."/>
            <person name="Murat C."/>
            <person name="Pangilinan J.L."/>
            <person name="Park R."/>
            <person name="Pearson M."/>
            <person name="Quesneville H."/>
            <person name="Rouhier N."/>
            <person name="Sakthikumar S."/>
            <person name="Salamov A.A."/>
            <person name="Schmutz J."/>
            <person name="Selles B."/>
            <person name="Shapiro H."/>
            <person name="Tanguay P."/>
            <person name="Tuskan G.A."/>
            <person name="Henrissat B."/>
            <person name="Van de Peer Y."/>
            <person name="Rouze P."/>
            <person name="Ellis J.G."/>
            <person name="Dodds P.N."/>
            <person name="Schein J.E."/>
            <person name="Zhong S."/>
            <person name="Hamelin R.C."/>
            <person name="Grigoriev I.V."/>
            <person name="Szabo L.J."/>
            <person name="Martin F."/>
        </authorList>
    </citation>
    <scope>NUCLEOTIDE SEQUENCE [LARGE SCALE GENOMIC DNA]</scope>
    <source>
        <strain evidence="8">98AG31 / pathotype 3-4-7</strain>
    </source>
</reference>
<dbReference type="GeneID" id="18926269"/>
<evidence type="ECO:0000313" key="7">
    <source>
        <dbReference type="EMBL" id="EGF97662.1"/>
    </source>
</evidence>
<evidence type="ECO:0000256" key="2">
    <source>
        <dbReference type="ARBA" id="ARBA00022723"/>
    </source>
</evidence>
<dbReference type="SUPFAM" id="SSF55785">
    <property type="entry name" value="PYP-like sensor domain (PAS domain)"/>
    <property type="match status" value="1"/>
</dbReference>
<evidence type="ECO:0000256" key="5">
    <source>
        <dbReference type="ARBA" id="ARBA00023242"/>
    </source>
</evidence>
<dbReference type="HOGENOM" id="CLU_1704629_0_0_1"/>
<dbReference type="InterPro" id="IPR056751">
    <property type="entry name" value="PAS_13"/>
</dbReference>
<dbReference type="EMBL" id="GL883208">
    <property type="protein sequence ID" value="EGF97662.1"/>
    <property type="molecule type" value="Genomic_DNA"/>
</dbReference>
<keyword evidence="8" id="KW-1185">Reference proteome</keyword>
<dbReference type="InterPro" id="IPR035965">
    <property type="entry name" value="PAS-like_dom_sf"/>
</dbReference>
<dbReference type="STRING" id="747676.F4SCG5"/>
<accession>F4SCG5</accession>
<dbReference type="Pfam" id="PF24990">
    <property type="entry name" value="PAS_13"/>
    <property type="match status" value="1"/>
</dbReference>
<evidence type="ECO:0000256" key="1">
    <source>
        <dbReference type="ARBA" id="ARBA00004123"/>
    </source>
</evidence>
<dbReference type="GO" id="GO:0000977">
    <property type="term" value="F:RNA polymerase II transcription regulatory region sequence-specific DNA binding"/>
    <property type="evidence" value="ECO:0007669"/>
    <property type="project" value="TreeGrafter"/>
</dbReference>
<evidence type="ECO:0000259" key="6">
    <source>
        <dbReference type="Pfam" id="PF24990"/>
    </source>
</evidence>
<dbReference type="InParanoid" id="F4SCG5"/>
<dbReference type="Proteomes" id="UP000001072">
    <property type="component" value="Unassembled WGS sequence"/>
</dbReference>
<dbReference type="RefSeq" id="XP_007419081.1">
    <property type="nucleotide sequence ID" value="XM_007419019.1"/>
</dbReference>
<dbReference type="KEGG" id="mlr:MELLADRAFT_118663"/>
<dbReference type="PANTHER" id="PTHR31986:SF7">
    <property type="entry name" value="REGULATOR OF DRUG SENSITIVITY 2"/>
    <property type="match status" value="1"/>
</dbReference>
<keyword evidence="4" id="KW-0804">Transcription</keyword>
<organism evidence="8">
    <name type="scientific">Melampsora larici-populina (strain 98AG31 / pathotype 3-4-7)</name>
    <name type="common">Poplar leaf rust fungus</name>
    <dbReference type="NCBI Taxonomy" id="747676"/>
    <lineage>
        <taxon>Eukaryota</taxon>
        <taxon>Fungi</taxon>
        <taxon>Dikarya</taxon>
        <taxon>Basidiomycota</taxon>
        <taxon>Pucciniomycotina</taxon>
        <taxon>Pucciniomycetes</taxon>
        <taxon>Pucciniales</taxon>
        <taxon>Melampsoraceae</taxon>
        <taxon>Melampsora</taxon>
    </lineage>
</organism>
<proteinExistence type="predicted"/>
<dbReference type="AlphaFoldDB" id="F4SCG5"/>
<dbReference type="GO" id="GO:0005634">
    <property type="term" value="C:nucleus"/>
    <property type="evidence" value="ECO:0007669"/>
    <property type="project" value="UniProtKB-SubCell"/>
</dbReference>
<gene>
    <name evidence="7" type="ORF">MELLADRAFT_118663</name>
</gene>
<evidence type="ECO:0000313" key="8">
    <source>
        <dbReference type="Proteomes" id="UP000001072"/>
    </source>
</evidence>
<sequence length="154" mass="17610">MTSSCHIQVFSPIESVVCLMLSLLPIIEMNLEIEILLKVIKIAQGSKILPVSITTRPSADMKSKLLRTIGDFQSHLLAITSSLSTSDRIESEICFYRLLQEYTPIFSTLPIPACVWRRAREIVRTNQEFCQLIGYHRSSLETESKCIYRLWNDS</sequence>